<evidence type="ECO:0000256" key="1">
    <source>
        <dbReference type="SAM" id="MobiDB-lite"/>
    </source>
</evidence>
<dbReference type="RefSeq" id="WP_166193274.1">
    <property type="nucleotide sequence ID" value="NZ_JAAOIV010000002.1"/>
</dbReference>
<feature type="transmembrane region" description="Helical" evidence="2">
    <location>
        <begin position="6"/>
        <end position="27"/>
    </location>
</feature>
<feature type="compositionally biased region" description="Low complexity" evidence="1">
    <location>
        <begin position="289"/>
        <end position="302"/>
    </location>
</feature>
<keyword evidence="2" id="KW-1133">Transmembrane helix</keyword>
<accession>A0A967AY37</accession>
<keyword evidence="4" id="KW-1185">Reference proteome</keyword>
<sequence length="345" mass="37405">MNSNTVIWIIVAVVIVLALIALIATLAGKRRKEAHREEAAELREDATSKAPRVAEREQQAEVSAHEAQQARATADEHARIADEAERRAAQDEQRAGRVRSEHDDALRRADAIDPDVRTDSEGNRLDDGEPNSPRHASGSGRDERGLGGSAYDERRSDDDSQGYADRGRQGGASAVGAGNADNGTAWNEPLPGQGTPRSGFEQVQQDERGGFRPGDTRDPQWQGEGQPAQGHDAAYGEQGQRYDDQRGGQFAEGGQRYDDQQYRGQRYDDQQGGQFAEGGQRYEDGARPGQQGQFGQGDQHTGAEYPGEGNRQAGWNDGSSADDSVADRIRRLRDGGGRGDDAGRN</sequence>
<feature type="compositionally biased region" description="Basic and acidic residues" evidence="1">
    <location>
        <begin position="205"/>
        <end position="218"/>
    </location>
</feature>
<feature type="compositionally biased region" description="Basic and acidic residues" evidence="1">
    <location>
        <begin position="255"/>
        <end position="269"/>
    </location>
</feature>
<protein>
    <submittedName>
        <fullName evidence="3">Uncharacterized protein</fullName>
    </submittedName>
</protein>
<evidence type="ECO:0000256" key="2">
    <source>
        <dbReference type="SAM" id="Phobius"/>
    </source>
</evidence>
<dbReference type="Proteomes" id="UP000744769">
    <property type="component" value="Unassembled WGS sequence"/>
</dbReference>
<comment type="caution">
    <text evidence="3">The sequence shown here is derived from an EMBL/GenBank/DDBJ whole genome shotgun (WGS) entry which is preliminary data.</text>
</comment>
<organism evidence="3 4">
    <name type="scientific">Metallococcus carri</name>
    <dbReference type="NCBI Taxonomy" id="1656884"/>
    <lineage>
        <taxon>Bacteria</taxon>
        <taxon>Bacillati</taxon>
        <taxon>Actinomycetota</taxon>
        <taxon>Actinomycetes</taxon>
        <taxon>Micrococcales</taxon>
        <taxon>Dermacoccaceae</taxon>
        <taxon>Metallococcus</taxon>
    </lineage>
</organism>
<proteinExistence type="predicted"/>
<feature type="compositionally biased region" description="Basic and acidic residues" evidence="1">
    <location>
        <begin position="37"/>
        <end position="59"/>
    </location>
</feature>
<gene>
    <name evidence="3" type="ORF">G9U51_03575</name>
</gene>
<dbReference type="EMBL" id="JAAOIV010000002">
    <property type="protein sequence ID" value="NHN54863.1"/>
    <property type="molecule type" value="Genomic_DNA"/>
</dbReference>
<feature type="compositionally biased region" description="Basic and acidic residues" evidence="1">
    <location>
        <begin position="325"/>
        <end position="345"/>
    </location>
</feature>
<reference evidence="3" key="1">
    <citation type="submission" date="2020-03" db="EMBL/GenBank/DDBJ databases">
        <title>Draft sequencing of Calidifontibacter sp. DB0510.</title>
        <authorList>
            <person name="Kim D.-U."/>
        </authorList>
    </citation>
    <scope>NUCLEOTIDE SEQUENCE</scope>
    <source>
        <strain evidence="3">DB0510</strain>
    </source>
</reference>
<keyword evidence="2" id="KW-0472">Membrane</keyword>
<evidence type="ECO:0000313" key="3">
    <source>
        <dbReference type="EMBL" id="NHN54863.1"/>
    </source>
</evidence>
<keyword evidence="2" id="KW-0812">Transmembrane</keyword>
<feature type="compositionally biased region" description="Basic and acidic residues" evidence="1">
    <location>
        <begin position="140"/>
        <end position="158"/>
    </location>
</feature>
<feature type="region of interest" description="Disordered" evidence="1">
    <location>
        <begin position="37"/>
        <end position="345"/>
    </location>
</feature>
<dbReference type="AlphaFoldDB" id="A0A967AY37"/>
<feature type="compositionally biased region" description="Basic and acidic residues" evidence="1">
    <location>
        <begin position="73"/>
        <end position="127"/>
    </location>
</feature>
<evidence type="ECO:0000313" key="4">
    <source>
        <dbReference type="Proteomes" id="UP000744769"/>
    </source>
</evidence>
<name>A0A967AY37_9MICO</name>